<evidence type="ECO:0000256" key="3">
    <source>
        <dbReference type="SAM" id="MobiDB-lite"/>
    </source>
</evidence>
<evidence type="ECO:0000259" key="4">
    <source>
        <dbReference type="Pfam" id="PF25954"/>
    </source>
</evidence>
<proteinExistence type="inferred from homology"/>
<dbReference type="Proteomes" id="UP000253831">
    <property type="component" value="Unassembled WGS sequence"/>
</dbReference>
<dbReference type="SUPFAM" id="SSF111369">
    <property type="entry name" value="HlyD-like secretion proteins"/>
    <property type="match status" value="1"/>
</dbReference>
<gene>
    <name evidence="6" type="ORF">DVS81_12475</name>
</gene>
<dbReference type="InterPro" id="IPR058792">
    <property type="entry name" value="Beta-barrel_RND_2"/>
</dbReference>
<evidence type="ECO:0000256" key="2">
    <source>
        <dbReference type="SAM" id="Coils"/>
    </source>
</evidence>
<evidence type="ECO:0000313" key="6">
    <source>
        <dbReference type="EMBL" id="RDE50174.1"/>
    </source>
</evidence>
<dbReference type="GO" id="GO:0015562">
    <property type="term" value="F:efflux transmembrane transporter activity"/>
    <property type="evidence" value="ECO:0007669"/>
    <property type="project" value="TreeGrafter"/>
</dbReference>
<dbReference type="NCBIfam" id="TIGR01730">
    <property type="entry name" value="RND_mfp"/>
    <property type="match status" value="1"/>
</dbReference>
<dbReference type="AlphaFoldDB" id="A0A369XJV1"/>
<dbReference type="Gene3D" id="2.40.420.20">
    <property type="match status" value="1"/>
</dbReference>
<reference evidence="6 7" key="1">
    <citation type="submission" date="2018-05" db="EMBL/GenBank/DDBJ databases">
        <title>Integrated omic analyses show evidence that a Ca. Accumulibacter phosphatis strain performs denitrification under micro-aerobic conditions.</title>
        <authorList>
            <person name="Camejo P.Y."/>
            <person name="Katherine M.D."/>
            <person name="Daniel N.R."/>
        </authorList>
    </citation>
    <scope>NUCLEOTIDE SEQUENCE [LARGE SCALE GENOMIC DNA]</scope>
    <source>
        <strain evidence="6">UW-LDO-IC</strain>
    </source>
</reference>
<protein>
    <submittedName>
        <fullName evidence="6">Efflux RND transporter periplasmic adaptor subunit</fullName>
    </submittedName>
</protein>
<organism evidence="6 7">
    <name type="scientific">Candidatus Accumulibacter meliphilus</name>
    <dbReference type="NCBI Taxonomy" id="2211374"/>
    <lineage>
        <taxon>Bacteria</taxon>
        <taxon>Pseudomonadati</taxon>
        <taxon>Pseudomonadota</taxon>
        <taxon>Betaproteobacteria</taxon>
        <taxon>Candidatus Accumulibacter</taxon>
    </lineage>
</organism>
<feature type="domain" description="YknX-like C-terminal permuted SH3-like" evidence="5">
    <location>
        <begin position="317"/>
        <end position="385"/>
    </location>
</feature>
<dbReference type="EMBL" id="QPGA01000024">
    <property type="protein sequence ID" value="RDE50174.1"/>
    <property type="molecule type" value="Genomic_DNA"/>
</dbReference>
<dbReference type="InterPro" id="IPR058637">
    <property type="entry name" value="YknX-like_C"/>
</dbReference>
<feature type="coiled-coil region" evidence="2">
    <location>
        <begin position="134"/>
        <end position="161"/>
    </location>
</feature>
<dbReference type="Gene3D" id="2.40.50.100">
    <property type="match status" value="1"/>
</dbReference>
<dbReference type="GO" id="GO:1990281">
    <property type="term" value="C:efflux pump complex"/>
    <property type="evidence" value="ECO:0007669"/>
    <property type="project" value="TreeGrafter"/>
</dbReference>
<evidence type="ECO:0000313" key="7">
    <source>
        <dbReference type="Proteomes" id="UP000253831"/>
    </source>
</evidence>
<evidence type="ECO:0000256" key="1">
    <source>
        <dbReference type="ARBA" id="ARBA00009477"/>
    </source>
</evidence>
<name>A0A369XJV1_9PROT</name>
<keyword evidence="2" id="KW-0175">Coiled coil</keyword>
<dbReference type="InterPro" id="IPR006143">
    <property type="entry name" value="RND_pump_MFP"/>
</dbReference>
<dbReference type="Gene3D" id="1.10.287.470">
    <property type="entry name" value="Helix hairpin bin"/>
    <property type="match status" value="1"/>
</dbReference>
<dbReference type="Pfam" id="PF25954">
    <property type="entry name" value="Beta-barrel_RND_2"/>
    <property type="match status" value="1"/>
</dbReference>
<feature type="domain" description="CusB-like beta-barrel" evidence="4">
    <location>
        <begin position="243"/>
        <end position="308"/>
    </location>
</feature>
<dbReference type="Pfam" id="PF25989">
    <property type="entry name" value="YknX_C"/>
    <property type="match status" value="1"/>
</dbReference>
<comment type="similarity">
    <text evidence="1">Belongs to the membrane fusion protein (MFP) (TC 8.A.1) family.</text>
</comment>
<comment type="caution">
    <text evidence="6">The sequence shown here is derived from an EMBL/GenBank/DDBJ whole genome shotgun (WGS) entry which is preliminary data.</text>
</comment>
<dbReference type="PANTHER" id="PTHR30469:SF15">
    <property type="entry name" value="HLYD FAMILY OF SECRETION PROTEINS"/>
    <property type="match status" value="1"/>
</dbReference>
<accession>A0A369XJV1</accession>
<feature type="region of interest" description="Disordered" evidence="3">
    <location>
        <begin position="37"/>
        <end position="56"/>
    </location>
</feature>
<feature type="region of interest" description="Disordered" evidence="3">
    <location>
        <begin position="388"/>
        <end position="418"/>
    </location>
</feature>
<dbReference type="PANTHER" id="PTHR30469">
    <property type="entry name" value="MULTIDRUG RESISTANCE PROTEIN MDTA"/>
    <property type="match status" value="1"/>
</dbReference>
<dbReference type="Gene3D" id="2.40.30.170">
    <property type="match status" value="1"/>
</dbReference>
<sequence>MPSSSPTRTRLTIVLSAAVLVLVGAFAAFYFASDRSHSGSGASGTGSGDATAATAMSTSPAKRTALAVSTVQAQEATWSQQLGVSGGVFPWQEAVIAAETSGLRVVEVAVDVGSVVRRGQLLAELARDSVDASLAQQEANLARARAAVSEAEANANRARRVKGSGAMSEQLINQYLIAEQSAKASVDAAVAALKSERVRLAQTRIVAPDDGVISSRNATLGSVVQAGNELFRMLRGNRLEWRAEVSAEQLPRVAPGQTARLRLADGSQINGSVRMLAPTLDPTTRKALVYVDLPTGSAARAGMFASGEILTGSSSANALPSSAVILRDGHSYVFQVDAQNVVRQIKVDTGRRQGGQVEILAALPADARFVASGGAFLNDGDAVRVEAAAGAEAPRQAQARPATPAAEAQAARQPEAAR</sequence>
<evidence type="ECO:0000259" key="5">
    <source>
        <dbReference type="Pfam" id="PF25989"/>
    </source>
</evidence>